<evidence type="ECO:0000259" key="14">
    <source>
        <dbReference type="PROSITE" id="PS50053"/>
    </source>
</evidence>
<evidence type="ECO:0000259" key="17">
    <source>
        <dbReference type="PROSITE" id="PS51915"/>
    </source>
</evidence>
<evidence type="ECO:0000256" key="12">
    <source>
        <dbReference type="PROSITE-ProRule" id="PRU00309"/>
    </source>
</evidence>
<dbReference type="PROSITE" id="PS00028">
    <property type="entry name" value="ZINC_FINGER_C2H2_1"/>
    <property type="match status" value="9"/>
</dbReference>
<dbReference type="SUPFAM" id="SSF54236">
    <property type="entry name" value="Ubiquitin-like"/>
    <property type="match status" value="1"/>
</dbReference>
<evidence type="ECO:0000256" key="4">
    <source>
        <dbReference type="ARBA" id="ARBA00022737"/>
    </source>
</evidence>
<keyword evidence="19" id="KW-1185">Reference proteome</keyword>
<dbReference type="FunFam" id="3.30.160.60:FF:000706">
    <property type="entry name" value="Zinc finger protein"/>
    <property type="match status" value="1"/>
</dbReference>
<keyword evidence="4" id="KW-0677">Repeat</keyword>
<dbReference type="SMART" id="SM00868">
    <property type="entry name" value="zf-AD"/>
    <property type="match status" value="1"/>
</dbReference>
<keyword evidence="3 13" id="KW-0479">Metal-binding</keyword>
<evidence type="ECO:0000256" key="9">
    <source>
        <dbReference type="ARBA" id="ARBA00023163"/>
    </source>
</evidence>
<dbReference type="FunFam" id="3.30.160.60:FF:000384">
    <property type="entry name" value="Zinc finger protein 550"/>
    <property type="match status" value="1"/>
</dbReference>
<feature type="domain" description="C2H2-type" evidence="15">
    <location>
        <begin position="656"/>
        <end position="683"/>
    </location>
</feature>
<evidence type="ECO:0000259" key="15">
    <source>
        <dbReference type="PROSITE" id="PS50157"/>
    </source>
</evidence>
<reference evidence="18" key="2">
    <citation type="submission" date="2023-05" db="EMBL/GenBank/DDBJ databases">
        <authorList>
            <person name="Fouks B."/>
        </authorList>
    </citation>
    <scope>NUCLEOTIDE SEQUENCE</scope>
    <source>
        <strain evidence="18">Stay&amp;Tobe</strain>
        <tissue evidence="18">Testes</tissue>
    </source>
</reference>
<dbReference type="Pfam" id="PF00240">
    <property type="entry name" value="ubiquitin"/>
    <property type="match status" value="1"/>
</dbReference>
<feature type="domain" description="THAP-type" evidence="16">
    <location>
        <begin position="76"/>
        <end position="161"/>
    </location>
</feature>
<evidence type="ECO:0000313" key="18">
    <source>
        <dbReference type="EMBL" id="KAJ9583761.1"/>
    </source>
</evidence>
<dbReference type="FunFam" id="3.30.160.60:FF:000446">
    <property type="entry name" value="Zinc finger protein"/>
    <property type="match status" value="1"/>
</dbReference>
<dbReference type="PROSITE" id="PS51915">
    <property type="entry name" value="ZAD"/>
    <property type="match status" value="1"/>
</dbReference>
<feature type="domain" description="C2H2-type" evidence="15">
    <location>
        <begin position="479"/>
        <end position="506"/>
    </location>
</feature>
<feature type="binding site" evidence="13">
    <location>
        <position position="264"/>
    </location>
    <ligand>
        <name>Zn(2+)</name>
        <dbReference type="ChEBI" id="CHEBI:29105"/>
    </ligand>
</feature>
<gene>
    <name evidence="18" type="ORF">L9F63_021885</name>
</gene>
<keyword evidence="5 11" id="KW-0863">Zinc-finger</keyword>
<feature type="domain" description="C2H2-type" evidence="15">
    <location>
        <begin position="710"/>
        <end position="737"/>
    </location>
</feature>
<sequence>MKIVLKNVSGESITIEVKPNDTFHDLKTRIQNESGVQLDLEQLNFKGKKITDDQIVSEYFFDDLNTGDDNDEGNTVQSLLCSVPGCNNIEATCPDKVFFHFPSSEDSCRHWLLICKRLDLLSKPHEFVSEHYAICSDHFIASQFTDEKKNTLKKGAIPTLFDFNTQNIPVEIIDGDEIIVEENCEVLVKQEHNNKVQLETDEESECEDAEEIHPGLLCRLCAANINEMVYIFSANGREQRISEKINMCLPVTVRSTDPLPKQICVSCVNKLNMCHDFAETCLQAEAKLQQLNERKHFRSRALYNTDDTKANVAIIAIKSENDTITYNTNYYDQSVTINRVDHDQNYEAKNRYCCPLCCDGSMATIKSNITQADENGDIALLKEIGAQIIRKNNMTYSSVHGIVVNNALNLETSEDSSNVWDDDGSGELGIVHENQNLEGDISELHPKTEFPSCRLCGETFANIELCLDHAKCHMESDLYPCSLCELCFTSELCLVSHCEEHKAEERRLRPKGSKRLICPTCGRRFNNPRTLAGHNCYSATRPFKCTECGKFFRTEARLEFHQQVHEGGSPVVCEHCGKEFSRENNLFDHVRLVHMGEKAHRCEQCGKTFQLKARLIAHQRVHTGERPFVCDICGGKFYDNATLKGHRITHMDVKPFQCDKCGRCFARKTLFKQHVMAHLDDSKQQRMYTSFRTSHSYYQHMWIHQGKKPYPCEYCGKAFRRSNGLKIHIRIHTGEKPHACDVCGRRFAQKQDMKKHRNLHLAGKM</sequence>
<dbReference type="PANTHER" id="PTHR24390">
    <property type="entry name" value="ZINC FINGER PROTEIN"/>
    <property type="match status" value="1"/>
</dbReference>
<dbReference type="AlphaFoldDB" id="A0AAD7ZNP7"/>
<feature type="binding site" evidence="13">
    <location>
        <position position="218"/>
    </location>
    <ligand>
        <name>Zn(2+)</name>
        <dbReference type="ChEBI" id="CHEBI:29105"/>
    </ligand>
</feature>
<dbReference type="SUPFAM" id="SSF57667">
    <property type="entry name" value="beta-beta-alpha zinc fingers"/>
    <property type="match status" value="5"/>
</dbReference>
<dbReference type="PROSITE" id="PS50950">
    <property type="entry name" value="ZF_THAP"/>
    <property type="match status" value="1"/>
</dbReference>
<dbReference type="Gene3D" id="3.40.1800.20">
    <property type="match status" value="1"/>
</dbReference>
<evidence type="ECO:0000256" key="11">
    <source>
        <dbReference type="PROSITE-ProRule" id="PRU00042"/>
    </source>
</evidence>
<feature type="domain" description="C2H2-type" evidence="15">
    <location>
        <begin position="543"/>
        <end position="570"/>
    </location>
</feature>
<dbReference type="Pfam" id="PF07776">
    <property type="entry name" value="zf-AD"/>
    <property type="match status" value="1"/>
</dbReference>
<organism evidence="18 19">
    <name type="scientific">Diploptera punctata</name>
    <name type="common">Pacific beetle cockroach</name>
    <dbReference type="NCBI Taxonomy" id="6984"/>
    <lineage>
        <taxon>Eukaryota</taxon>
        <taxon>Metazoa</taxon>
        <taxon>Ecdysozoa</taxon>
        <taxon>Arthropoda</taxon>
        <taxon>Hexapoda</taxon>
        <taxon>Insecta</taxon>
        <taxon>Pterygota</taxon>
        <taxon>Neoptera</taxon>
        <taxon>Polyneoptera</taxon>
        <taxon>Dictyoptera</taxon>
        <taxon>Blattodea</taxon>
        <taxon>Blaberoidea</taxon>
        <taxon>Blaberidae</taxon>
        <taxon>Diplopterinae</taxon>
        <taxon>Diploptera</taxon>
    </lineage>
</organism>
<evidence type="ECO:0000256" key="3">
    <source>
        <dbReference type="ARBA" id="ARBA00022723"/>
    </source>
</evidence>
<dbReference type="FunFam" id="3.30.160.60:FF:002343">
    <property type="entry name" value="Zinc finger protein 33A"/>
    <property type="match status" value="1"/>
</dbReference>
<dbReference type="SMART" id="SM00355">
    <property type="entry name" value="ZnF_C2H2"/>
    <property type="match status" value="10"/>
</dbReference>
<dbReference type="PANTHER" id="PTHR24390:SF79">
    <property type="entry name" value="ASPARAGINE-RICH ZINC FINGER PROTEIN AZF1"/>
    <property type="match status" value="1"/>
</dbReference>
<evidence type="ECO:0000256" key="13">
    <source>
        <dbReference type="PROSITE-ProRule" id="PRU01263"/>
    </source>
</evidence>
<dbReference type="SMART" id="SM00692">
    <property type="entry name" value="DM3"/>
    <property type="match status" value="1"/>
</dbReference>
<comment type="subcellular location">
    <subcellularLocation>
        <location evidence="1">Nucleus</location>
    </subcellularLocation>
</comment>
<feature type="domain" description="C2H2-type" evidence="15">
    <location>
        <begin position="600"/>
        <end position="627"/>
    </location>
</feature>
<evidence type="ECO:0000259" key="16">
    <source>
        <dbReference type="PROSITE" id="PS50950"/>
    </source>
</evidence>
<dbReference type="InterPro" id="IPR036236">
    <property type="entry name" value="Znf_C2H2_sf"/>
</dbReference>
<comment type="caution">
    <text evidence="18">The sequence shown here is derived from an EMBL/GenBank/DDBJ whole genome shotgun (WGS) entry which is preliminary data.</text>
</comment>
<evidence type="ECO:0000256" key="6">
    <source>
        <dbReference type="ARBA" id="ARBA00022833"/>
    </source>
</evidence>
<dbReference type="InterPro" id="IPR006612">
    <property type="entry name" value="THAP_Znf"/>
</dbReference>
<dbReference type="SUPFAM" id="SSF57716">
    <property type="entry name" value="Glucocorticoid receptor-like (DNA-binding domain)"/>
    <property type="match status" value="2"/>
</dbReference>
<dbReference type="InterPro" id="IPR012934">
    <property type="entry name" value="Znf_AD"/>
</dbReference>
<dbReference type="FunFam" id="3.30.160.60:FF:001442">
    <property type="entry name" value="zinc finger protein 696"/>
    <property type="match status" value="1"/>
</dbReference>
<dbReference type="InterPro" id="IPR000626">
    <property type="entry name" value="Ubiquitin-like_dom"/>
</dbReference>
<dbReference type="PROSITE" id="PS50157">
    <property type="entry name" value="ZINC_FINGER_C2H2_2"/>
    <property type="match status" value="8"/>
</dbReference>
<dbReference type="Pfam" id="PF05485">
    <property type="entry name" value="THAP"/>
    <property type="match status" value="1"/>
</dbReference>
<evidence type="ECO:0000256" key="7">
    <source>
        <dbReference type="ARBA" id="ARBA00023015"/>
    </source>
</evidence>
<dbReference type="EMBL" id="JASPKZ010007528">
    <property type="protein sequence ID" value="KAJ9583761.1"/>
    <property type="molecule type" value="Genomic_DNA"/>
</dbReference>
<dbReference type="InterPro" id="IPR019956">
    <property type="entry name" value="Ubiquitin_dom"/>
</dbReference>
<feature type="domain" description="C2H2-type" evidence="15">
    <location>
        <begin position="571"/>
        <end position="599"/>
    </location>
</feature>
<dbReference type="InterPro" id="IPR013087">
    <property type="entry name" value="Znf_C2H2_type"/>
</dbReference>
<feature type="domain" description="Ubiquitin-like" evidence="14">
    <location>
        <begin position="1"/>
        <end position="66"/>
    </location>
</feature>
<feature type="domain" description="C2H2-type" evidence="15">
    <location>
        <begin position="628"/>
        <end position="655"/>
    </location>
</feature>
<protein>
    <submittedName>
        <fullName evidence="18">Uncharacterized protein</fullName>
    </submittedName>
</protein>
<proteinExistence type="inferred from homology"/>
<dbReference type="Gene3D" id="3.10.20.90">
    <property type="entry name" value="Phosphatidylinositol 3-kinase Catalytic Subunit, Chain A, domain 1"/>
    <property type="match status" value="1"/>
</dbReference>
<keyword evidence="6 13" id="KW-0862">Zinc</keyword>
<dbReference type="PROSITE" id="PS50053">
    <property type="entry name" value="UBIQUITIN_2"/>
    <property type="match status" value="1"/>
</dbReference>
<evidence type="ECO:0000256" key="2">
    <source>
        <dbReference type="ARBA" id="ARBA00006991"/>
    </source>
</evidence>
<evidence type="ECO:0000313" key="19">
    <source>
        <dbReference type="Proteomes" id="UP001233999"/>
    </source>
</evidence>
<dbReference type="GO" id="GO:0005634">
    <property type="term" value="C:nucleus"/>
    <property type="evidence" value="ECO:0007669"/>
    <property type="project" value="UniProtKB-SubCell"/>
</dbReference>
<reference evidence="18" key="1">
    <citation type="journal article" date="2023" name="IScience">
        <title>Live-bearing cockroach genome reveals convergent evolutionary mechanisms linked to viviparity in insects and beyond.</title>
        <authorList>
            <person name="Fouks B."/>
            <person name="Harrison M.C."/>
            <person name="Mikhailova A.A."/>
            <person name="Marchal E."/>
            <person name="English S."/>
            <person name="Carruthers M."/>
            <person name="Jennings E.C."/>
            <person name="Chiamaka E.L."/>
            <person name="Frigard R.A."/>
            <person name="Pippel M."/>
            <person name="Attardo G.M."/>
            <person name="Benoit J.B."/>
            <person name="Bornberg-Bauer E."/>
            <person name="Tobe S.S."/>
        </authorList>
    </citation>
    <scope>NUCLEOTIDE SEQUENCE</scope>
    <source>
        <strain evidence="18">Stay&amp;Tobe</strain>
    </source>
</reference>
<dbReference type="GO" id="GO:0006357">
    <property type="term" value="P:regulation of transcription by RNA polymerase II"/>
    <property type="evidence" value="ECO:0007669"/>
    <property type="project" value="TreeGrafter"/>
</dbReference>
<dbReference type="InterPro" id="IPR029071">
    <property type="entry name" value="Ubiquitin-like_domsf"/>
</dbReference>
<feature type="domain" description="C2H2-type" evidence="15">
    <location>
        <begin position="738"/>
        <end position="765"/>
    </location>
</feature>
<dbReference type="Proteomes" id="UP001233999">
    <property type="component" value="Unassembled WGS sequence"/>
</dbReference>
<comment type="similarity">
    <text evidence="2">Belongs to the krueppel C2H2-type zinc-finger protein family.</text>
</comment>
<dbReference type="FunFam" id="3.30.160.60:FF:000017">
    <property type="entry name" value="zinc finger protein 62 homolog"/>
    <property type="match status" value="1"/>
</dbReference>
<dbReference type="SMART" id="SM00980">
    <property type="entry name" value="THAP"/>
    <property type="match status" value="1"/>
</dbReference>
<keyword evidence="8 12" id="KW-0238">DNA-binding</keyword>
<feature type="binding site" evidence="13">
    <location>
        <position position="267"/>
    </location>
    <ligand>
        <name>Zn(2+)</name>
        <dbReference type="ChEBI" id="CHEBI:29105"/>
    </ligand>
</feature>
<evidence type="ECO:0000256" key="1">
    <source>
        <dbReference type="ARBA" id="ARBA00004123"/>
    </source>
</evidence>
<dbReference type="PRINTS" id="PR00348">
    <property type="entry name" value="UBIQUITIN"/>
</dbReference>
<dbReference type="Pfam" id="PF00096">
    <property type="entry name" value="zf-C2H2"/>
    <property type="match status" value="6"/>
</dbReference>
<keyword evidence="9" id="KW-0804">Transcription</keyword>
<dbReference type="GO" id="GO:0008270">
    <property type="term" value="F:zinc ion binding"/>
    <property type="evidence" value="ECO:0007669"/>
    <property type="project" value="UniProtKB-UniRule"/>
</dbReference>
<keyword evidence="7" id="KW-0805">Transcription regulation</keyword>
<accession>A0AAD7ZNP7</accession>
<keyword evidence="10" id="KW-0539">Nucleus</keyword>
<evidence type="ECO:0000256" key="10">
    <source>
        <dbReference type="ARBA" id="ARBA00023242"/>
    </source>
</evidence>
<evidence type="ECO:0000256" key="8">
    <source>
        <dbReference type="ARBA" id="ARBA00023125"/>
    </source>
</evidence>
<dbReference type="GO" id="GO:0000978">
    <property type="term" value="F:RNA polymerase II cis-regulatory region sequence-specific DNA binding"/>
    <property type="evidence" value="ECO:0007669"/>
    <property type="project" value="TreeGrafter"/>
</dbReference>
<name>A0AAD7ZNP7_DIPPU</name>
<dbReference type="Gene3D" id="3.30.160.60">
    <property type="entry name" value="Classic Zinc Finger"/>
    <property type="match status" value="8"/>
</dbReference>
<feature type="binding site" evidence="13">
    <location>
        <position position="221"/>
    </location>
    <ligand>
        <name>Zn(2+)</name>
        <dbReference type="ChEBI" id="CHEBI:29105"/>
    </ligand>
</feature>
<dbReference type="GO" id="GO:0003700">
    <property type="term" value="F:DNA-binding transcription factor activity"/>
    <property type="evidence" value="ECO:0007669"/>
    <property type="project" value="TreeGrafter"/>
</dbReference>
<feature type="domain" description="ZAD" evidence="17">
    <location>
        <begin position="216"/>
        <end position="291"/>
    </location>
</feature>
<evidence type="ECO:0000256" key="5">
    <source>
        <dbReference type="ARBA" id="ARBA00022771"/>
    </source>
</evidence>